<dbReference type="PROSITE" id="PS50005">
    <property type="entry name" value="TPR"/>
    <property type="match status" value="1"/>
</dbReference>
<evidence type="ECO:0000256" key="1">
    <source>
        <dbReference type="PROSITE-ProRule" id="PRU00339"/>
    </source>
</evidence>
<proteinExistence type="predicted"/>
<feature type="repeat" description="TPR" evidence="1">
    <location>
        <begin position="396"/>
        <end position="429"/>
    </location>
</feature>
<sequence>MFQTQLTVKEQKQKKTFNIHQMLVYKQGKIIELSDAEQQQYYMFFYKNKYLNMVKAKRMKPESFIANAYEDGICFKCPHPFIDTLLSETTHYTIHRFNDLFPKLQHQHTNQETALIATFFESFIKKEQLVKYIKTLFYEDRRAGKMFACNRIYRLLETFAPQHTWVRSLAGDLEFKKFDPLYEKMNADLFQRDPIYIESALYDQRHSPSSYEQLSKLFLKQERWLDELVLSIDQLEANQAPELYTHVSEQIHHHYSGQAIMYILEDIHTRIALPQLKHDLFDTFVKLDEPEKALALIATHKLTLSEKQRHAFHAIIEHIDFNKSSLSIEQLNDVIASLFSIVPIQAESLLSKAITLLIKEHPLSYIQKWLTPMRDLDKAQSIVNKIDQMQLLQEDPNKQGQLGELYYEFQQLDEAIECFSFEMELDEHNPKPVQKLAKLYKELGKEHEAKAYQQLYTDMVKRA</sequence>
<dbReference type="InterPro" id="IPR011990">
    <property type="entry name" value="TPR-like_helical_dom_sf"/>
</dbReference>
<reference evidence="2 3" key="1">
    <citation type="submission" date="2013-08" db="EMBL/GenBank/DDBJ databases">
        <authorList>
            <person name="Huang J."/>
            <person name="Wang G."/>
        </authorList>
    </citation>
    <scope>NUCLEOTIDE SEQUENCE [LARGE SCALE GENOMIC DNA]</scope>
    <source>
        <strain evidence="2 3">JSM 072002</strain>
    </source>
</reference>
<organism evidence="2 3">
    <name type="scientific">Pontibacillus litoralis JSM 072002</name>
    <dbReference type="NCBI Taxonomy" id="1385512"/>
    <lineage>
        <taxon>Bacteria</taxon>
        <taxon>Bacillati</taxon>
        <taxon>Bacillota</taxon>
        <taxon>Bacilli</taxon>
        <taxon>Bacillales</taxon>
        <taxon>Bacillaceae</taxon>
        <taxon>Pontibacillus</taxon>
    </lineage>
</organism>
<comment type="caution">
    <text evidence="2">The sequence shown here is derived from an EMBL/GenBank/DDBJ whole genome shotgun (WGS) entry which is preliminary data.</text>
</comment>
<dbReference type="RefSeq" id="WP_036834830.1">
    <property type="nucleotide sequence ID" value="NZ_AVPG01000016.1"/>
</dbReference>
<keyword evidence="1" id="KW-0802">TPR repeat</keyword>
<keyword evidence="3" id="KW-1185">Reference proteome</keyword>
<dbReference type="eggNOG" id="COG3071">
    <property type="taxonomic scope" value="Bacteria"/>
</dbReference>
<name>A0A0A5G260_9BACI</name>
<accession>A0A0A5G260</accession>
<dbReference type="SUPFAM" id="SSF48452">
    <property type="entry name" value="TPR-like"/>
    <property type="match status" value="1"/>
</dbReference>
<protein>
    <submittedName>
        <fullName evidence="2">Uncharacterized protein</fullName>
    </submittedName>
</protein>
<dbReference type="InterPro" id="IPR019734">
    <property type="entry name" value="TPR_rpt"/>
</dbReference>
<evidence type="ECO:0000313" key="3">
    <source>
        <dbReference type="Proteomes" id="UP000030401"/>
    </source>
</evidence>
<dbReference type="OrthoDB" id="2676051at2"/>
<dbReference type="Gene3D" id="1.25.40.10">
    <property type="entry name" value="Tetratricopeptide repeat domain"/>
    <property type="match status" value="1"/>
</dbReference>
<evidence type="ECO:0000313" key="2">
    <source>
        <dbReference type="EMBL" id="KGX86114.1"/>
    </source>
</evidence>
<dbReference type="STRING" id="1385512.N784_06000"/>
<gene>
    <name evidence="2" type="ORF">N784_06000</name>
</gene>
<dbReference type="AlphaFoldDB" id="A0A0A5G260"/>
<dbReference type="Proteomes" id="UP000030401">
    <property type="component" value="Unassembled WGS sequence"/>
</dbReference>
<dbReference type="EMBL" id="AVPG01000016">
    <property type="protein sequence ID" value="KGX86114.1"/>
    <property type="molecule type" value="Genomic_DNA"/>
</dbReference>